<dbReference type="EMBL" id="HBHR01018289">
    <property type="protein sequence ID" value="CAD9869599.1"/>
    <property type="molecule type" value="Transcribed_RNA"/>
</dbReference>
<protein>
    <recommendedName>
        <fullName evidence="6">15,16-dihydrobiliverdin:ferredoxin oxidoreductase</fullName>
    </recommendedName>
</protein>
<dbReference type="PANTHER" id="PTHR34557">
    <property type="entry name" value="PHYTOCHROMOBILIN:FERREDOXIN OXIDOREDUCTASE, CHLOROPLASTIC"/>
    <property type="match status" value="1"/>
</dbReference>
<organism evidence="5">
    <name type="scientific">Fibrocapsa japonica</name>
    <dbReference type="NCBI Taxonomy" id="94617"/>
    <lineage>
        <taxon>Eukaryota</taxon>
        <taxon>Sar</taxon>
        <taxon>Stramenopiles</taxon>
        <taxon>Ochrophyta</taxon>
        <taxon>Raphidophyceae</taxon>
        <taxon>Chattonellales</taxon>
        <taxon>Chattonellaceae</taxon>
        <taxon>Fibrocapsa</taxon>
    </lineage>
</organism>
<dbReference type="GO" id="GO:0050897">
    <property type="term" value="F:cobalt ion binding"/>
    <property type="evidence" value="ECO:0007669"/>
    <property type="project" value="InterPro"/>
</dbReference>
<evidence type="ECO:0000256" key="3">
    <source>
        <dbReference type="SAM" id="MobiDB-lite"/>
    </source>
</evidence>
<keyword evidence="4" id="KW-0732">Signal</keyword>
<feature type="signal peptide" evidence="4">
    <location>
        <begin position="1"/>
        <end position="18"/>
    </location>
</feature>
<keyword evidence="2" id="KW-0560">Oxidoreductase</keyword>
<feature type="region of interest" description="Disordered" evidence="3">
    <location>
        <begin position="136"/>
        <end position="158"/>
    </location>
</feature>
<dbReference type="GO" id="GO:0016636">
    <property type="term" value="F:oxidoreductase activity, acting on the CH-CH group of donors, iron-sulfur protein as acceptor"/>
    <property type="evidence" value="ECO:0007669"/>
    <property type="project" value="InterPro"/>
</dbReference>
<dbReference type="Pfam" id="PF05996">
    <property type="entry name" value="Fe_bilin_red"/>
    <property type="match status" value="1"/>
</dbReference>
<dbReference type="GO" id="GO:0010024">
    <property type="term" value="P:phytochromobilin biosynthetic process"/>
    <property type="evidence" value="ECO:0007669"/>
    <property type="project" value="InterPro"/>
</dbReference>
<evidence type="ECO:0000256" key="4">
    <source>
        <dbReference type="SAM" id="SignalP"/>
    </source>
</evidence>
<feature type="compositionally biased region" description="Low complexity" evidence="3">
    <location>
        <begin position="220"/>
        <end position="232"/>
    </location>
</feature>
<feature type="chain" id="PRO_5031036385" description="15,16-dihydrobiliverdin:ferredoxin oxidoreductase" evidence="4">
    <location>
        <begin position="19"/>
        <end position="461"/>
    </location>
</feature>
<evidence type="ECO:0000313" key="5">
    <source>
        <dbReference type="EMBL" id="CAD9869599.1"/>
    </source>
</evidence>
<dbReference type="Gene3D" id="3.40.1500.20">
    <property type="match status" value="1"/>
</dbReference>
<gene>
    <name evidence="5" type="ORF">FJAP1339_LOCUS9202</name>
</gene>
<dbReference type="AlphaFoldDB" id="A0A7S2V630"/>
<evidence type="ECO:0000256" key="1">
    <source>
        <dbReference type="ARBA" id="ARBA00006908"/>
    </source>
</evidence>
<feature type="region of interest" description="Disordered" evidence="3">
    <location>
        <begin position="49"/>
        <end position="75"/>
    </location>
</feature>
<evidence type="ECO:0000256" key="2">
    <source>
        <dbReference type="ARBA" id="ARBA00023002"/>
    </source>
</evidence>
<feature type="region of interest" description="Disordered" evidence="3">
    <location>
        <begin position="203"/>
        <end position="246"/>
    </location>
</feature>
<evidence type="ECO:0008006" key="6">
    <source>
        <dbReference type="Google" id="ProtNLM"/>
    </source>
</evidence>
<proteinExistence type="inferred from homology"/>
<sequence length="461" mass="49363">MYCLSVLVLLVCFSTSGAFLTSGTRGLPSHQSLQFTLFKQPRMVMVSTTASPRETASDGVIKRHPSRSQEEWSQPLPWDRSIAGAVSGGDAASVDMTYMPCVRHALDQLRLRVPGLVEVAMSDPTLGYKDNLATAASASPYPSPSSSQPASSSSAASQPASASGAAAANPFTATGSPITNTGAGAVSANIKIPGVKIKKGVSPHISGAPAKSDGVPLRNPHSADPSSSAPPTFGGGGRAPRPGRIGSLQFKSDHFRKIRLTYMDCGSAIQVFNFVCYPDPDVSDAPILGVDLLSLPGGPPGAPPRHLAVVDFQPLSKSEEYLEVYSAPMGPVRAQHPGLQEEVSRRFYEDDRFFSPHMLFGRPADASAVRSEVFPAFQDYLNLYLDMVASSVNEAEHIRASSPGRLDSDAVRKRHAEFDEFNAVRDPALGLFAAYFGRDWAHNFVDSFLFEYQEPEEESAQ</sequence>
<dbReference type="PANTHER" id="PTHR34557:SF1">
    <property type="entry name" value="PHYTOCHROMOBILIN:FERREDOXIN OXIDOREDUCTASE, CHLOROPLASTIC"/>
    <property type="match status" value="1"/>
</dbReference>
<comment type="similarity">
    <text evidence="1">Belongs to the HY2 family.</text>
</comment>
<reference evidence="5" key="1">
    <citation type="submission" date="2021-01" db="EMBL/GenBank/DDBJ databases">
        <authorList>
            <person name="Corre E."/>
            <person name="Pelletier E."/>
            <person name="Niang G."/>
            <person name="Scheremetjew M."/>
            <person name="Finn R."/>
            <person name="Kale V."/>
            <person name="Holt S."/>
            <person name="Cochrane G."/>
            <person name="Meng A."/>
            <person name="Brown T."/>
            <person name="Cohen L."/>
        </authorList>
    </citation>
    <scope>NUCLEOTIDE SEQUENCE</scope>
    <source>
        <strain evidence="5">CCMP1661</strain>
    </source>
</reference>
<dbReference type="InterPro" id="IPR009249">
    <property type="entry name" value="Ferredoxin-dep_bilin_Rdtase"/>
</dbReference>
<accession>A0A7S2V630</accession>
<name>A0A7S2V630_9STRA</name>